<sequence>MKRKWALLPAALAAALVLSACGGGSDDDGAGGEGKEAKLTMAIASAVIGPKEEVAVYAVAKELGYFAEEKLTVETINADGSVAALQAVASGSGDITPADAGSALGAAEKNVPIKAIGGLVQNWPWVMAVKPDSPLTGGADLRGKKIGVISLASGSAPYARAYVKAAGLDPTKDVELLPVGVGAQAAAALNDGKVDMLALYTQAYAVIENAGTELKYLTNPDVFSGIRSLTFSVGARDFDAKKDSYERFLRAAYKAMLFSAKNPEAAMKIGYKVFPQILAGKSADERLKADTESLTAWLKTATPASGDPEQFGDWGAISDEEWAKTQAYTKEAGQITGEVDLKKLWDPSLLSGANNFDKAAVLSKAANYTA</sequence>
<evidence type="ECO:0000256" key="1">
    <source>
        <dbReference type="ARBA" id="ARBA00004418"/>
    </source>
</evidence>
<protein>
    <submittedName>
        <fullName evidence="4">ABC transporter substrate-binding protein</fullName>
    </submittedName>
</protein>
<organism evidence="4 5">
    <name type="scientific">Micromonospora aurantiaca</name>
    <name type="common">nom. illeg.</name>
    <dbReference type="NCBI Taxonomy" id="47850"/>
    <lineage>
        <taxon>Bacteria</taxon>
        <taxon>Bacillati</taxon>
        <taxon>Actinomycetota</taxon>
        <taxon>Actinomycetes</taxon>
        <taxon>Micromonosporales</taxon>
        <taxon>Micromonosporaceae</taxon>
        <taxon>Micromonospora</taxon>
    </lineage>
</organism>
<dbReference type="GO" id="GO:0042597">
    <property type="term" value="C:periplasmic space"/>
    <property type="evidence" value="ECO:0007669"/>
    <property type="project" value="UniProtKB-SubCell"/>
</dbReference>
<dbReference type="Proteomes" id="UP000253958">
    <property type="component" value="Chromosome"/>
</dbReference>
<evidence type="ECO:0000313" key="4">
    <source>
        <dbReference type="EMBL" id="AXH93181.1"/>
    </source>
</evidence>
<name>A0A1C6S0F8_9ACTN</name>
<reference evidence="4 5" key="2">
    <citation type="submission" date="2018-08" db="EMBL/GenBank/DDBJ databases">
        <title>Streptomyces kandeliansis sp. nov., an endophytic bacterium isolated from mangrove plant.</title>
        <authorList>
            <person name="Wang R."/>
        </authorList>
    </citation>
    <scope>NUCLEOTIDE SEQUENCE [LARGE SCALE GENOMIC DNA]</scope>
    <source>
        <strain evidence="5">H14(2018)</strain>
    </source>
</reference>
<evidence type="ECO:0000313" key="5">
    <source>
        <dbReference type="Proteomes" id="UP000253958"/>
    </source>
</evidence>
<dbReference type="PANTHER" id="PTHR30024:SF47">
    <property type="entry name" value="TAURINE-BINDING PERIPLASMIC PROTEIN"/>
    <property type="match status" value="1"/>
</dbReference>
<comment type="subcellular location">
    <subcellularLocation>
        <location evidence="1">Periplasm</location>
    </subcellularLocation>
</comment>
<accession>A0A1C6S0F8</accession>
<comment type="similarity">
    <text evidence="2">Belongs to the bacterial solute-binding protein SsuA/TauA family.</text>
</comment>
<dbReference type="InterPro" id="IPR015168">
    <property type="entry name" value="SsuA/THI5"/>
</dbReference>
<dbReference type="SUPFAM" id="SSF53850">
    <property type="entry name" value="Periplasmic binding protein-like II"/>
    <property type="match status" value="1"/>
</dbReference>
<evidence type="ECO:0000256" key="3">
    <source>
        <dbReference type="ARBA" id="ARBA00022729"/>
    </source>
</evidence>
<dbReference type="RefSeq" id="WP_013286890.1">
    <property type="nucleotide sequence ID" value="NZ_CBDRIO010000008.1"/>
</dbReference>
<dbReference type="Gene3D" id="3.40.190.10">
    <property type="entry name" value="Periplasmic binding protein-like II"/>
    <property type="match status" value="2"/>
</dbReference>
<gene>
    <name evidence="4" type="ORF">DVH21_26380</name>
</gene>
<dbReference type="PANTHER" id="PTHR30024">
    <property type="entry name" value="ALIPHATIC SULFONATES-BINDING PROTEIN-RELATED"/>
    <property type="match status" value="1"/>
</dbReference>
<dbReference type="OMA" id="WQTTFEG"/>
<proteinExistence type="inferred from homology"/>
<dbReference type="PROSITE" id="PS51257">
    <property type="entry name" value="PROKAR_LIPOPROTEIN"/>
    <property type="match status" value="1"/>
</dbReference>
<dbReference type="EMBL" id="CP031263">
    <property type="protein sequence ID" value="AXH93181.1"/>
    <property type="molecule type" value="Genomic_DNA"/>
</dbReference>
<reference evidence="4 5" key="1">
    <citation type="submission" date="2018-07" db="EMBL/GenBank/DDBJ databases">
        <authorList>
            <person name="Ye Y."/>
        </authorList>
    </citation>
    <scope>NUCLEOTIDE SEQUENCE [LARGE SCALE GENOMIC DNA]</scope>
    <source>
        <strain evidence="5">H14(2018)</strain>
    </source>
</reference>
<keyword evidence="3" id="KW-0732">Signal</keyword>
<evidence type="ECO:0000256" key="2">
    <source>
        <dbReference type="ARBA" id="ARBA00010742"/>
    </source>
</evidence>
<dbReference type="Pfam" id="PF09084">
    <property type="entry name" value="NMT1"/>
    <property type="match status" value="1"/>
</dbReference>
<dbReference type="AlphaFoldDB" id="A0A1C6S0F8"/>